<dbReference type="Pfam" id="PF11981">
    <property type="entry name" value="DUF3482"/>
    <property type="match status" value="1"/>
</dbReference>
<dbReference type="InterPro" id="IPR006073">
    <property type="entry name" value="GTP-bd"/>
</dbReference>
<dbReference type="PANTHER" id="PTHR42714:SF7">
    <property type="entry name" value="G DOMAIN-CONTAINING PROTEIN"/>
    <property type="match status" value="1"/>
</dbReference>
<dbReference type="Pfam" id="PF01926">
    <property type="entry name" value="MMR_HSR1"/>
    <property type="match status" value="1"/>
</dbReference>
<feature type="region of interest" description="Disordered" evidence="1">
    <location>
        <begin position="479"/>
        <end position="498"/>
    </location>
</feature>
<organism evidence="3 4">
    <name type="scientific">Paenalcaligenes hominis</name>
    <dbReference type="NCBI Taxonomy" id="643674"/>
    <lineage>
        <taxon>Bacteria</taxon>
        <taxon>Pseudomonadati</taxon>
        <taxon>Pseudomonadota</taxon>
        <taxon>Betaproteobacteria</taxon>
        <taxon>Burkholderiales</taxon>
        <taxon>Alcaligenaceae</taxon>
        <taxon>Paenalcaligenes</taxon>
    </lineage>
</organism>
<dbReference type="Gene3D" id="3.40.50.300">
    <property type="entry name" value="P-loop containing nucleotide triphosphate hydrolases"/>
    <property type="match status" value="1"/>
</dbReference>
<dbReference type="Proteomes" id="UP000783934">
    <property type="component" value="Unassembled WGS sequence"/>
</dbReference>
<keyword evidence="4" id="KW-1185">Reference proteome</keyword>
<evidence type="ECO:0000313" key="4">
    <source>
        <dbReference type="Proteomes" id="UP000783934"/>
    </source>
</evidence>
<comment type="caution">
    <text evidence="3">The sequence shown here is derived from an EMBL/GenBank/DDBJ whole genome shotgun (WGS) entry which is preliminary data.</text>
</comment>
<dbReference type="SUPFAM" id="SSF52540">
    <property type="entry name" value="P-loop containing nucleoside triphosphate hydrolases"/>
    <property type="match status" value="1"/>
</dbReference>
<gene>
    <name evidence="3" type="ORF">GGR41_001513</name>
</gene>
<evidence type="ECO:0000313" key="3">
    <source>
        <dbReference type="EMBL" id="NJB65264.1"/>
    </source>
</evidence>
<dbReference type="CDD" id="cd00882">
    <property type="entry name" value="Ras_like_GTPase"/>
    <property type="match status" value="1"/>
</dbReference>
<feature type="compositionally biased region" description="Polar residues" evidence="1">
    <location>
        <begin position="485"/>
        <end position="498"/>
    </location>
</feature>
<evidence type="ECO:0000256" key="1">
    <source>
        <dbReference type="SAM" id="MobiDB-lite"/>
    </source>
</evidence>
<dbReference type="EMBL" id="JAATIZ010000003">
    <property type="protein sequence ID" value="NJB65264.1"/>
    <property type="molecule type" value="Genomic_DNA"/>
</dbReference>
<accession>A0ABX0WR83</accession>
<dbReference type="PANTHER" id="PTHR42714">
    <property type="entry name" value="TRNA MODIFICATION GTPASE GTPBP3"/>
    <property type="match status" value="1"/>
</dbReference>
<protein>
    <submittedName>
        <fullName evidence="3">GTPase SAR1 family protein</fullName>
    </submittedName>
</protein>
<dbReference type="InterPro" id="IPR021871">
    <property type="entry name" value="DUF3482"/>
</dbReference>
<proteinExistence type="predicted"/>
<sequence>MSYTITMNPEFAPLRLAVVGHTNTGKTSLLRTLTRDTHFGEVRNSPGTTRHVEGVRLRLSSNELIELFDTPGMEDSMALFDYLQRLALEHDGMDPPQYIERFLQAPEAQERFEQEARVLRQLLHSDVALYVVDVRDPVLAKHKDELKILVMAGKPILPVLNFTRSPDQRIDEWRAALAALGLHALAEFDTVAPALNGEAQLYEKLALLVPARHSQQLHSLSADVEQQRQQRLKDAWRLLAELLIDVTALRLVSPSQRELLEQNVRALHETIRLREEACVKSLLRRFNFTTRDYLPSDIALEGCRWETDLFHPEVMKELGIQVGKGVAAGAMAGATFDLLTAGLSLGTGTLIGAAAGGLWQGVDKWGQRLINKWRGESELTVDDSVIRVLALRETALINALAQRGHAAQTPIAISRAQTSLHATEQKNATPINWRSGELPEVLTQARAFPEWSALHHKHVASARRELAVDELAALLEQQASSESAHSVSMPSTHEGSGV</sequence>
<reference evidence="3 4" key="1">
    <citation type="submission" date="2020-03" db="EMBL/GenBank/DDBJ databases">
        <title>Genomic Encyclopedia of Type Strains, Phase IV (KMG-IV): sequencing the most valuable type-strain genomes for metagenomic binning, comparative biology and taxonomic classification.</title>
        <authorList>
            <person name="Goeker M."/>
        </authorList>
    </citation>
    <scope>NUCLEOTIDE SEQUENCE [LARGE SCALE GENOMIC DNA]</scope>
    <source>
        <strain evidence="3 4">DSM 26613</strain>
    </source>
</reference>
<evidence type="ECO:0000259" key="2">
    <source>
        <dbReference type="Pfam" id="PF01926"/>
    </source>
</evidence>
<name>A0ABX0WR83_9BURK</name>
<feature type="domain" description="G" evidence="2">
    <location>
        <begin position="16"/>
        <end position="161"/>
    </location>
</feature>
<dbReference type="InterPro" id="IPR027417">
    <property type="entry name" value="P-loop_NTPase"/>
</dbReference>